<dbReference type="EMBL" id="KZ613941">
    <property type="protein sequence ID" value="PMD44339.1"/>
    <property type="molecule type" value="Genomic_DNA"/>
</dbReference>
<keyword evidence="3" id="KW-1185">Reference proteome</keyword>
<dbReference type="AlphaFoldDB" id="A0A2J6S0P1"/>
<dbReference type="OrthoDB" id="10341068at2759"/>
<reference evidence="2 3" key="1">
    <citation type="submission" date="2016-04" db="EMBL/GenBank/DDBJ databases">
        <title>A degradative enzymes factory behind the ericoid mycorrhizal symbiosis.</title>
        <authorList>
            <consortium name="DOE Joint Genome Institute"/>
            <person name="Martino E."/>
            <person name="Morin E."/>
            <person name="Grelet G."/>
            <person name="Kuo A."/>
            <person name="Kohler A."/>
            <person name="Daghino S."/>
            <person name="Barry K."/>
            <person name="Choi C."/>
            <person name="Cichocki N."/>
            <person name="Clum A."/>
            <person name="Copeland A."/>
            <person name="Hainaut M."/>
            <person name="Haridas S."/>
            <person name="Labutti K."/>
            <person name="Lindquist E."/>
            <person name="Lipzen A."/>
            <person name="Khouja H.-R."/>
            <person name="Murat C."/>
            <person name="Ohm R."/>
            <person name="Olson A."/>
            <person name="Spatafora J."/>
            <person name="Veneault-Fourrey C."/>
            <person name="Henrissat B."/>
            <person name="Grigoriev I."/>
            <person name="Martin F."/>
            <person name="Perotto S."/>
        </authorList>
    </citation>
    <scope>NUCLEOTIDE SEQUENCE [LARGE SCALE GENOMIC DNA]</scope>
    <source>
        <strain evidence="2 3">F</strain>
    </source>
</reference>
<gene>
    <name evidence="2" type="ORF">L207DRAFT_579285</name>
</gene>
<evidence type="ECO:0000256" key="1">
    <source>
        <dbReference type="SAM" id="MobiDB-lite"/>
    </source>
</evidence>
<feature type="compositionally biased region" description="Polar residues" evidence="1">
    <location>
        <begin position="73"/>
        <end position="83"/>
    </location>
</feature>
<dbReference type="Proteomes" id="UP000235786">
    <property type="component" value="Unassembled WGS sequence"/>
</dbReference>
<proteinExistence type="predicted"/>
<evidence type="ECO:0000313" key="3">
    <source>
        <dbReference type="Proteomes" id="UP000235786"/>
    </source>
</evidence>
<evidence type="ECO:0000313" key="2">
    <source>
        <dbReference type="EMBL" id="PMD44339.1"/>
    </source>
</evidence>
<name>A0A2J6S0P1_HYAVF</name>
<organism evidence="2 3">
    <name type="scientific">Hyaloscypha variabilis (strain UAMH 11265 / GT02V1 / F)</name>
    <name type="common">Meliniomyces variabilis</name>
    <dbReference type="NCBI Taxonomy" id="1149755"/>
    <lineage>
        <taxon>Eukaryota</taxon>
        <taxon>Fungi</taxon>
        <taxon>Dikarya</taxon>
        <taxon>Ascomycota</taxon>
        <taxon>Pezizomycotina</taxon>
        <taxon>Leotiomycetes</taxon>
        <taxon>Helotiales</taxon>
        <taxon>Hyaloscyphaceae</taxon>
        <taxon>Hyaloscypha</taxon>
        <taxon>Hyaloscypha variabilis</taxon>
    </lineage>
</organism>
<protein>
    <submittedName>
        <fullName evidence="2">Uncharacterized protein</fullName>
    </submittedName>
</protein>
<sequence>MAPRQDVKLAGGNNGAKSVARVVSFSSSSPSRCDCVQERPYQRVAVGRINGDSQSSAPWADPTVSSDENIFLERSSSGSTRNAAATRPQPTLARAPTSTRPQMVRRWLDPAPLHTIDKAPKDGPSQHGSFLQIVWGISTSNTGRVPVSSIINALCTALNVGGRIDFQLHVCFPFPHVVLMSVAARCLFFCCLSSTSRRPNVARSFMHTRSSPTSTR</sequence>
<feature type="region of interest" description="Disordered" evidence="1">
    <location>
        <begin position="73"/>
        <end position="101"/>
    </location>
</feature>
<accession>A0A2J6S0P1</accession>